<evidence type="ECO:0000313" key="3">
    <source>
        <dbReference type="Proteomes" id="UP000321250"/>
    </source>
</evidence>
<dbReference type="Pfam" id="PF06527">
    <property type="entry name" value="TniQ"/>
    <property type="match status" value="1"/>
</dbReference>
<organism evidence="2 3">
    <name type="scientific">Sphingomonas ginsenosidivorax</name>
    <dbReference type="NCBI Taxonomy" id="862135"/>
    <lineage>
        <taxon>Bacteria</taxon>
        <taxon>Pseudomonadati</taxon>
        <taxon>Pseudomonadota</taxon>
        <taxon>Alphaproteobacteria</taxon>
        <taxon>Sphingomonadales</taxon>
        <taxon>Sphingomonadaceae</taxon>
        <taxon>Sphingomonas</taxon>
    </lineage>
</organism>
<proteinExistence type="predicted"/>
<protein>
    <submittedName>
        <fullName evidence="2">TniQ family protein</fullName>
    </submittedName>
</protein>
<dbReference type="RefSeq" id="WP_147079641.1">
    <property type="nucleotide sequence ID" value="NZ_VOQR01000001.1"/>
</dbReference>
<gene>
    <name evidence="2" type="ORF">FSB78_02320</name>
</gene>
<sequence>MPHSSRPWPIRVEPASGEALSSWLTRIGNLHDVSFEQLVQEYFGYSGSWSEINFTSDLNLLQNICRLSRVEFNKVRSMTFDGVVPYAFGDNAGGFEDYVLSQTVLLKSWNDRPRLTRNSLKWRPWGFGDRVRACPRCVGEDCTIALRLDWLVPVSLSCATHQCFLQECVFLPGQYVLWNQTFTGKPTLEMVELDRISGNAFREGIIPDQFITPTRWFRTLRTLVEELIAPGYVHKEKRKLIAELWHEYGDRILRLTGGSFELLQWIDQREVLKVASVGIAHLINTSYQEVLGVEWPIRSAEVKKAAHYLKDALATRVWKNTLADGGYDRAKRDSSYASLLGNILYWHRDSQMERAWMIEIYLQSKGVSSFSANDIRMYKG</sequence>
<dbReference type="InterPro" id="IPR009492">
    <property type="entry name" value="TniQ"/>
</dbReference>
<dbReference type="EMBL" id="VOQR01000001">
    <property type="protein sequence ID" value="TXC69920.1"/>
    <property type="molecule type" value="Genomic_DNA"/>
</dbReference>
<comment type="caution">
    <text evidence="2">The sequence shown here is derived from an EMBL/GenBank/DDBJ whole genome shotgun (WGS) entry which is preliminary data.</text>
</comment>
<keyword evidence="3" id="KW-1185">Reference proteome</keyword>
<name>A0A5C6UBV5_9SPHN</name>
<feature type="domain" description="TniQ" evidence="1">
    <location>
        <begin position="9"/>
        <end position="165"/>
    </location>
</feature>
<dbReference type="AlphaFoldDB" id="A0A5C6UBV5"/>
<accession>A0A5C6UBV5</accession>
<reference evidence="2 3" key="1">
    <citation type="journal article" date="2013" name="Antonie Van Leeuwenhoek">
        <title>Sphingomonas ginsenosidivorax sp. nov., with the ability to transform ginsenosides.</title>
        <authorList>
            <person name="Jin X.F."/>
            <person name="Kim J.K."/>
            <person name="Liu Q.M."/>
            <person name="Kang M.S."/>
            <person name="He D."/>
            <person name="Jin F.X."/>
            <person name="Kim S.C."/>
            <person name="Im W.T."/>
        </authorList>
    </citation>
    <scope>NUCLEOTIDE SEQUENCE [LARGE SCALE GENOMIC DNA]</scope>
    <source>
        <strain evidence="2 3">KHI67</strain>
    </source>
</reference>
<evidence type="ECO:0000313" key="2">
    <source>
        <dbReference type="EMBL" id="TXC69920.1"/>
    </source>
</evidence>
<evidence type="ECO:0000259" key="1">
    <source>
        <dbReference type="Pfam" id="PF06527"/>
    </source>
</evidence>
<dbReference type="OrthoDB" id="6917259at2"/>
<dbReference type="Proteomes" id="UP000321250">
    <property type="component" value="Unassembled WGS sequence"/>
</dbReference>